<evidence type="ECO:0000313" key="12">
    <source>
        <dbReference type="EMBL" id="KAJ5098080.1"/>
    </source>
</evidence>
<dbReference type="GO" id="GO:0000447">
    <property type="term" value="P:endonucleolytic cleavage in ITS1 to separate SSU-rRNA from 5.8S rRNA and LSU-rRNA from tricistronic rRNA transcript (SSU-rRNA, 5.8S rRNA, LSU-rRNA)"/>
    <property type="evidence" value="ECO:0007669"/>
    <property type="project" value="TreeGrafter"/>
</dbReference>
<sequence>MTTRMHNEFLDLPESDEELSDHGYESEENLTRSKGRTTKRQRRTDTQDLLGLQSDQSDQEVFDDDEPEGKGKAHNKTTKPRDDEVSEDDDEAEDRDGGVYLDTTKDKKPLSTKQLKPTKKSKKKPGVIYLSSLPPYLRPSALRTFIEQRGFGPITKVFLQPTVPNSSAPKRRSNKRKTYSDGWVEFQSKATAKLAAETLNCQIIGGKKGSWYHDDIWNMKYLTGLKWDQLMEQMRIERVQREGRQRAEDMRAKREEKAFLEGVEKSRIQQGIEKTKEAQRKRRLDAGDAAEEPQPQKPQEKKPRRTFKQNDIVSAKKTESLGDDAKRVLGKIF</sequence>
<evidence type="ECO:0000313" key="13">
    <source>
        <dbReference type="Proteomes" id="UP001149074"/>
    </source>
</evidence>
<evidence type="ECO:0000256" key="4">
    <source>
        <dbReference type="ARBA" id="ARBA00021800"/>
    </source>
</evidence>
<feature type="region of interest" description="Disordered" evidence="10">
    <location>
        <begin position="270"/>
        <end position="321"/>
    </location>
</feature>
<evidence type="ECO:0000256" key="8">
    <source>
        <dbReference type="ARBA" id="ARBA00032634"/>
    </source>
</evidence>
<dbReference type="CDD" id="cd12263">
    <property type="entry name" value="RRM_ABT1_like"/>
    <property type="match status" value="1"/>
</dbReference>
<dbReference type="InterPro" id="IPR039119">
    <property type="entry name" value="ABT1/Esf2"/>
</dbReference>
<gene>
    <name evidence="12" type="ORF">N7532_005081</name>
</gene>
<comment type="similarity">
    <text evidence="2">Belongs to the ESF2/ABP1 family.</text>
</comment>
<comment type="function">
    <text evidence="7">Involved in the small subunit (SSU) processome assembly and function, and in the 18S rRNA synthesis. Required for the early cleavages at sites A0, A1 and A2.</text>
</comment>
<dbReference type="OrthoDB" id="287393at2759"/>
<evidence type="ECO:0000256" key="6">
    <source>
        <dbReference type="ARBA" id="ARBA00023242"/>
    </source>
</evidence>
<keyword evidence="6" id="KW-0539">Nucleus</keyword>
<comment type="caution">
    <text evidence="12">The sequence shown here is derived from an EMBL/GenBank/DDBJ whole genome shotgun (WGS) entry which is preliminary data.</text>
</comment>
<evidence type="ECO:0000256" key="5">
    <source>
        <dbReference type="ARBA" id="ARBA00022884"/>
    </source>
</evidence>
<dbReference type="InterPro" id="IPR012677">
    <property type="entry name" value="Nucleotide-bd_a/b_plait_sf"/>
</dbReference>
<dbReference type="InterPro" id="IPR034353">
    <property type="entry name" value="ABT1/ESF2_RRM"/>
</dbReference>
<reference evidence="12" key="1">
    <citation type="submission" date="2022-11" db="EMBL/GenBank/DDBJ databases">
        <authorList>
            <person name="Petersen C."/>
        </authorList>
    </citation>
    <scope>NUCLEOTIDE SEQUENCE</scope>
    <source>
        <strain evidence="12">IBT 30761</strain>
    </source>
</reference>
<accession>A0A9W9FDH6</accession>
<dbReference type="GO" id="GO:0034462">
    <property type="term" value="P:small-subunit processome assembly"/>
    <property type="evidence" value="ECO:0007669"/>
    <property type="project" value="TreeGrafter"/>
</dbReference>
<dbReference type="PROSITE" id="PS50102">
    <property type="entry name" value="RRM"/>
    <property type="match status" value="1"/>
</dbReference>
<protein>
    <recommendedName>
        <fullName evidence="3">Pre-rRNA-processing protein ESF2</fullName>
    </recommendedName>
    <alternativeName>
        <fullName evidence="8">18S rRNA factor 2</fullName>
    </alternativeName>
    <alternativeName>
        <fullName evidence="4">Pre-rRNA-processing protein esf2</fullName>
    </alternativeName>
</protein>
<feature type="compositionally biased region" description="Acidic residues" evidence="10">
    <location>
        <begin position="57"/>
        <end position="67"/>
    </location>
</feature>
<feature type="compositionally biased region" description="Basic residues" evidence="10">
    <location>
        <begin position="33"/>
        <end position="42"/>
    </location>
</feature>
<evidence type="ECO:0000256" key="9">
    <source>
        <dbReference type="PROSITE-ProRule" id="PRU00176"/>
    </source>
</evidence>
<dbReference type="PANTHER" id="PTHR12311">
    <property type="entry name" value="ACTIVATOR OF BASAL TRANSCRIPTION 1"/>
    <property type="match status" value="1"/>
</dbReference>
<proteinExistence type="inferred from homology"/>
<evidence type="ECO:0000256" key="10">
    <source>
        <dbReference type="SAM" id="MobiDB-lite"/>
    </source>
</evidence>
<dbReference type="PANTHER" id="PTHR12311:SF7">
    <property type="entry name" value="ACTIVATOR OF BASAL TRANSCRIPTION 1"/>
    <property type="match status" value="1"/>
</dbReference>
<feature type="domain" description="RRM" evidence="11">
    <location>
        <begin position="126"/>
        <end position="208"/>
    </location>
</feature>
<dbReference type="RefSeq" id="XP_056473734.1">
    <property type="nucleotide sequence ID" value="XM_056617575.1"/>
</dbReference>
<dbReference type="AlphaFoldDB" id="A0A9W9FDH6"/>
<feature type="compositionally biased region" description="Basic and acidic residues" evidence="10">
    <location>
        <begin position="20"/>
        <end position="31"/>
    </location>
</feature>
<evidence type="ECO:0000256" key="1">
    <source>
        <dbReference type="ARBA" id="ARBA00004604"/>
    </source>
</evidence>
<dbReference type="GeneID" id="81356554"/>
<feature type="compositionally biased region" description="Acidic residues" evidence="10">
    <location>
        <begin position="84"/>
        <end position="94"/>
    </location>
</feature>
<comment type="subcellular location">
    <subcellularLocation>
        <location evidence="1">Nucleus</location>
        <location evidence="1">Nucleolus</location>
    </subcellularLocation>
</comment>
<organism evidence="12 13">
    <name type="scientific">Penicillium argentinense</name>
    <dbReference type="NCBI Taxonomy" id="1131581"/>
    <lineage>
        <taxon>Eukaryota</taxon>
        <taxon>Fungi</taxon>
        <taxon>Dikarya</taxon>
        <taxon>Ascomycota</taxon>
        <taxon>Pezizomycotina</taxon>
        <taxon>Eurotiomycetes</taxon>
        <taxon>Eurotiomycetidae</taxon>
        <taxon>Eurotiales</taxon>
        <taxon>Aspergillaceae</taxon>
        <taxon>Penicillium</taxon>
    </lineage>
</organism>
<feature type="region of interest" description="Disordered" evidence="10">
    <location>
        <begin position="1"/>
        <end position="124"/>
    </location>
</feature>
<keyword evidence="13" id="KW-1185">Reference proteome</keyword>
<dbReference type="EMBL" id="JAPQKI010000005">
    <property type="protein sequence ID" value="KAJ5098080.1"/>
    <property type="molecule type" value="Genomic_DNA"/>
</dbReference>
<keyword evidence="5 9" id="KW-0694">RNA-binding</keyword>
<evidence type="ECO:0000256" key="3">
    <source>
        <dbReference type="ARBA" id="ARBA00013906"/>
    </source>
</evidence>
<dbReference type="GO" id="GO:0005730">
    <property type="term" value="C:nucleolus"/>
    <property type="evidence" value="ECO:0007669"/>
    <property type="project" value="UniProtKB-SubCell"/>
</dbReference>
<dbReference type="SUPFAM" id="SSF54928">
    <property type="entry name" value="RNA-binding domain, RBD"/>
    <property type="match status" value="1"/>
</dbReference>
<name>A0A9W9FDH6_9EURO</name>
<dbReference type="InterPro" id="IPR035979">
    <property type="entry name" value="RBD_domain_sf"/>
</dbReference>
<reference evidence="12" key="2">
    <citation type="journal article" date="2023" name="IMA Fungus">
        <title>Comparative genomic study of the Penicillium genus elucidates a diverse pangenome and 15 lateral gene transfer events.</title>
        <authorList>
            <person name="Petersen C."/>
            <person name="Sorensen T."/>
            <person name="Nielsen M.R."/>
            <person name="Sondergaard T.E."/>
            <person name="Sorensen J.L."/>
            <person name="Fitzpatrick D.A."/>
            <person name="Frisvad J.C."/>
            <person name="Nielsen K.L."/>
        </authorList>
    </citation>
    <scope>NUCLEOTIDE SEQUENCE</scope>
    <source>
        <strain evidence="12">IBT 30761</strain>
    </source>
</reference>
<dbReference type="Proteomes" id="UP001149074">
    <property type="component" value="Unassembled WGS sequence"/>
</dbReference>
<dbReference type="GO" id="GO:0000480">
    <property type="term" value="P:endonucleolytic cleavage in 5'-ETS of tricistronic rRNA transcript (SSU-rRNA, 5.8S rRNA, LSU-rRNA)"/>
    <property type="evidence" value="ECO:0007669"/>
    <property type="project" value="TreeGrafter"/>
</dbReference>
<dbReference type="InterPro" id="IPR000504">
    <property type="entry name" value="RRM_dom"/>
</dbReference>
<dbReference type="GO" id="GO:0000472">
    <property type="term" value="P:endonucleolytic cleavage to generate mature 5'-end of SSU-rRNA from (SSU-rRNA, 5.8S rRNA, LSU-rRNA)"/>
    <property type="evidence" value="ECO:0007669"/>
    <property type="project" value="TreeGrafter"/>
</dbReference>
<dbReference type="Gene3D" id="3.30.70.330">
    <property type="match status" value="1"/>
</dbReference>
<evidence type="ECO:0000259" key="11">
    <source>
        <dbReference type="PROSITE" id="PS50102"/>
    </source>
</evidence>
<evidence type="ECO:0000256" key="7">
    <source>
        <dbReference type="ARBA" id="ARBA00025024"/>
    </source>
</evidence>
<evidence type="ECO:0000256" key="2">
    <source>
        <dbReference type="ARBA" id="ARBA00005819"/>
    </source>
</evidence>
<dbReference type="GO" id="GO:0003723">
    <property type="term" value="F:RNA binding"/>
    <property type="evidence" value="ECO:0007669"/>
    <property type="project" value="UniProtKB-UniRule"/>
</dbReference>